<name>A0A940MLD5_9RHOB</name>
<dbReference type="AlphaFoldDB" id="A0A940MLD5"/>
<dbReference type="Proteomes" id="UP000675940">
    <property type="component" value="Unassembled WGS sequence"/>
</dbReference>
<sequence>MRQFLIAAMALGLAAGAADAQQRCYVGSKNGRVDANNALIACDQVRGGGQNILVEKGYGIIKYGPDTYDNCVLWAQQNEDN</sequence>
<dbReference type="EMBL" id="JAGISH010000002">
    <property type="protein sequence ID" value="MBP0481723.1"/>
    <property type="molecule type" value="Genomic_DNA"/>
</dbReference>
<evidence type="ECO:0000256" key="1">
    <source>
        <dbReference type="SAM" id="SignalP"/>
    </source>
</evidence>
<feature type="signal peptide" evidence="1">
    <location>
        <begin position="1"/>
        <end position="20"/>
    </location>
</feature>
<evidence type="ECO:0000313" key="3">
    <source>
        <dbReference type="Proteomes" id="UP000675940"/>
    </source>
</evidence>
<dbReference type="RefSeq" id="WP_209359590.1">
    <property type="nucleotide sequence ID" value="NZ_JAGISH010000002.1"/>
</dbReference>
<protein>
    <submittedName>
        <fullName evidence="2">Uncharacterized protein</fullName>
    </submittedName>
</protein>
<comment type="caution">
    <text evidence="2">The sequence shown here is derived from an EMBL/GenBank/DDBJ whole genome shotgun (WGS) entry which is preliminary data.</text>
</comment>
<feature type="chain" id="PRO_5036768330" evidence="1">
    <location>
        <begin position="21"/>
        <end position="81"/>
    </location>
</feature>
<gene>
    <name evidence="2" type="ORF">J5474_04355</name>
</gene>
<proteinExistence type="predicted"/>
<reference evidence="2" key="1">
    <citation type="submission" date="2021-03" db="EMBL/GenBank/DDBJ databases">
        <title>Sagittula salina sp. nov. strain M10.9X isolated from the marine waste.</title>
        <authorList>
            <person name="Satari L."/>
            <person name="Molina-Menor E."/>
            <person name="Vidal-Verdu A."/>
            <person name="Pascual J."/>
            <person name="Pereto J."/>
            <person name="Porcar M."/>
        </authorList>
    </citation>
    <scope>NUCLEOTIDE SEQUENCE</scope>
    <source>
        <strain evidence="2">M10.9X</strain>
    </source>
</reference>
<accession>A0A940MLD5</accession>
<keyword evidence="1" id="KW-0732">Signal</keyword>
<organism evidence="2 3">
    <name type="scientific">Sagittula salina</name>
    <dbReference type="NCBI Taxonomy" id="2820268"/>
    <lineage>
        <taxon>Bacteria</taxon>
        <taxon>Pseudomonadati</taxon>
        <taxon>Pseudomonadota</taxon>
        <taxon>Alphaproteobacteria</taxon>
        <taxon>Rhodobacterales</taxon>
        <taxon>Roseobacteraceae</taxon>
        <taxon>Sagittula</taxon>
    </lineage>
</organism>
<evidence type="ECO:0000313" key="2">
    <source>
        <dbReference type="EMBL" id="MBP0481723.1"/>
    </source>
</evidence>
<keyword evidence="3" id="KW-1185">Reference proteome</keyword>